<name>A0A8S5N6H7_9CAUD</name>
<proteinExistence type="predicted"/>
<protein>
    <submittedName>
        <fullName evidence="1">Uncharacterized protein</fullName>
    </submittedName>
</protein>
<accession>A0A8S5N6H7</accession>
<sequence>MKIYEIWNKTAKRYVDSINFADGESLKLAITPEGDIIQYGSNTDHKIGKIDNPEEYEIHFIE</sequence>
<evidence type="ECO:0000313" key="1">
    <source>
        <dbReference type="EMBL" id="DAD89874.1"/>
    </source>
</evidence>
<dbReference type="EMBL" id="BK015070">
    <property type="protein sequence ID" value="DAD89874.1"/>
    <property type="molecule type" value="Genomic_DNA"/>
</dbReference>
<organism evidence="1">
    <name type="scientific">Myoviridae sp. ctsip2</name>
    <dbReference type="NCBI Taxonomy" id="2826705"/>
    <lineage>
        <taxon>Viruses</taxon>
        <taxon>Duplodnaviria</taxon>
        <taxon>Heunggongvirae</taxon>
        <taxon>Uroviricota</taxon>
        <taxon>Caudoviricetes</taxon>
    </lineage>
</organism>
<reference evidence="1" key="1">
    <citation type="journal article" date="2021" name="Proc. Natl. Acad. Sci. U.S.A.">
        <title>A Catalog of Tens of Thousands of Viruses from Human Metagenomes Reveals Hidden Associations with Chronic Diseases.</title>
        <authorList>
            <person name="Tisza M.J."/>
            <person name="Buck C.B."/>
        </authorList>
    </citation>
    <scope>NUCLEOTIDE SEQUENCE</scope>
    <source>
        <strain evidence="1">Ctsip2</strain>
    </source>
</reference>